<dbReference type="KEGG" id="tpal:117653586"/>
<keyword evidence="1" id="KW-1185">Reference proteome</keyword>
<evidence type="ECO:0000313" key="1">
    <source>
        <dbReference type="Proteomes" id="UP000515158"/>
    </source>
</evidence>
<dbReference type="RefSeq" id="XP_034255268.1">
    <property type="nucleotide sequence ID" value="XM_034399377.1"/>
</dbReference>
<sequence>MRETSLRKITTLRLDLNPWEIGAVTRTLNSLRSLEALHLPSGTIFCSSWQAVDLSRLNKIFLYGSGYSQSDVTTLIKKRWPHVTYRLFPLIDRRHRDFLLL</sequence>
<gene>
    <name evidence="2" type="primary">LOC117653586</name>
</gene>
<organism evidence="2">
    <name type="scientific">Thrips palmi</name>
    <name type="common">Melon thrips</name>
    <dbReference type="NCBI Taxonomy" id="161013"/>
    <lineage>
        <taxon>Eukaryota</taxon>
        <taxon>Metazoa</taxon>
        <taxon>Ecdysozoa</taxon>
        <taxon>Arthropoda</taxon>
        <taxon>Hexapoda</taxon>
        <taxon>Insecta</taxon>
        <taxon>Pterygota</taxon>
        <taxon>Neoptera</taxon>
        <taxon>Paraneoptera</taxon>
        <taxon>Thysanoptera</taxon>
        <taxon>Terebrantia</taxon>
        <taxon>Thripoidea</taxon>
        <taxon>Thripidae</taxon>
        <taxon>Thrips</taxon>
    </lineage>
</organism>
<accession>A0A6P9AB03</accession>
<dbReference type="AlphaFoldDB" id="A0A6P9AB03"/>
<reference evidence="2" key="1">
    <citation type="submission" date="2025-08" db="UniProtKB">
        <authorList>
            <consortium name="RefSeq"/>
        </authorList>
    </citation>
    <scope>IDENTIFICATION</scope>
    <source>
        <tissue evidence="2">Total insect</tissue>
    </source>
</reference>
<dbReference type="GeneID" id="117653586"/>
<name>A0A6P9AB03_THRPL</name>
<dbReference type="InParanoid" id="A0A6P9AB03"/>
<dbReference type="Proteomes" id="UP000515158">
    <property type="component" value="Unplaced"/>
</dbReference>
<protein>
    <submittedName>
        <fullName evidence="2">Uncharacterized protein LOC117653586</fullName>
    </submittedName>
</protein>
<evidence type="ECO:0000313" key="2">
    <source>
        <dbReference type="RefSeq" id="XP_034255268.1"/>
    </source>
</evidence>
<proteinExistence type="predicted"/>